<accession>A0A382MGT7</accession>
<dbReference type="InterPro" id="IPR051012">
    <property type="entry name" value="CellSynth/LPSAsmb/PSIAsmb"/>
</dbReference>
<feature type="non-terminal residue" evidence="3">
    <location>
        <position position="383"/>
    </location>
</feature>
<dbReference type="SMART" id="SM00028">
    <property type="entry name" value="TPR"/>
    <property type="match status" value="6"/>
</dbReference>
<evidence type="ECO:0000256" key="2">
    <source>
        <dbReference type="ARBA" id="ARBA00022803"/>
    </source>
</evidence>
<keyword evidence="2" id="KW-0802">TPR repeat</keyword>
<dbReference type="PANTHER" id="PTHR45586:SF1">
    <property type="entry name" value="LIPOPOLYSACCHARIDE ASSEMBLY PROTEIN B"/>
    <property type="match status" value="1"/>
</dbReference>
<dbReference type="AlphaFoldDB" id="A0A382MGT7"/>
<dbReference type="InterPro" id="IPR019734">
    <property type="entry name" value="TPR_rpt"/>
</dbReference>
<dbReference type="Pfam" id="PF13181">
    <property type="entry name" value="TPR_8"/>
    <property type="match status" value="1"/>
</dbReference>
<sequence>NLTQNTEELSTFSDSIAKNTMESLLALETDSEYALDKLADTLQASQSLTNKLAIRLGKAALEQGDAVSALAAFEQAKDFGGDLTELSVYTAEAKIALDMPGDALEILSHIDYKSPRSQLALARAYYANGDIVLASETAVDIIDSIDSSSELAELANILGSAGEHQDASLALEKAIPITKSPANLLVQQSKHLLACGRIQDARQTAFEAVALETQSSENRIALAEALTYKDTVIQSNYAEALTHWEKALNISPDDTNIQLQFARCALNSGKPEKARDQCNNLLSNNEIDENASDHDRTTLGMAHTVLAQSLLQLGETELGSQHFQKATQIAPKSPEPWSAIASFHKLRGEYDRAYSALKSGYANIDEDDKNSRGMLLAEIGELQ</sequence>
<dbReference type="Gene3D" id="1.25.40.10">
    <property type="entry name" value="Tetratricopeptide repeat domain"/>
    <property type="match status" value="1"/>
</dbReference>
<evidence type="ECO:0000313" key="3">
    <source>
        <dbReference type="EMBL" id="SVC47956.1"/>
    </source>
</evidence>
<protein>
    <submittedName>
        <fullName evidence="3">Uncharacterized protein</fullName>
    </submittedName>
</protein>
<keyword evidence="1" id="KW-0677">Repeat</keyword>
<dbReference type="Pfam" id="PF14559">
    <property type="entry name" value="TPR_19"/>
    <property type="match status" value="1"/>
</dbReference>
<dbReference type="SUPFAM" id="SSF48452">
    <property type="entry name" value="TPR-like"/>
    <property type="match status" value="3"/>
</dbReference>
<organism evidence="3">
    <name type="scientific">marine metagenome</name>
    <dbReference type="NCBI Taxonomy" id="408172"/>
    <lineage>
        <taxon>unclassified sequences</taxon>
        <taxon>metagenomes</taxon>
        <taxon>ecological metagenomes</taxon>
    </lineage>
</organism>
<name>A0A382MGT7_9ZZZZ</name>
<dbReference type="InterPro" id="IPR011990">
    <property type="entry name" value="TPR-like_helical_dom_sf"/>
</dbReference>
<gene>
    <name evidence="3" type="ORF">METZ01_LOCUS300810</name>
</gene>
<dbReference type="PANTHER" id="PTHR45586">
    <property type="entry name" value="TPR REPEAT-CONTAINING PROTEIN PA4667"/>
    <property type="match status" value="1"/>
</dbReference>
<feature type="non-terminal residue" evidence="3">
    <location>
        <position position="1"/>
    </location>
</feature>
<proteinExistence type="predicted"/>
<dbReference type="EMBL" id="UINC01093493">
    <property type="protein sequence ID" value="SVC47956.1"/>
    <property type="molecule type" value="Genomic_DNA"/>
</dbReference>
<evidence type="ECO:0000256" key="1">
    <source>
        <dbReference type="ARBA" id="ARBA00022737"/>
    </source>
</evidence>
<reference evidence="3" key="1">
    <citation type="submission" date="2018-05" db="EMBL/GenBank/DDBJ databases">
        <authorList>
            <person name="Lanie J.A."/>
            <person name="Ng W.-L."/>
            <person name="Kazmierczak K.M."/>
            <person name="Andrzejewski T.M."/>
            <person name="Davidsen T.M."/>
            <person name="Wayne K.J."/>
            <person name="Tettelin H."/>
            <person name="Glass J.I."/>
            <person name="Rusch D."/>
            <person name="Podicherti R."/>
            <person name="Tsui H.-C.T."/>
            <person name="Winkler M.E."/>
        </authorList>
    </citation>
    <scope>NUCLEOTIDE SEQUENCE</scope>
</reference>